<dbReference type="SUPFAM" id="SSF103473">
    <property type="entry name" value="MFS general substrate transporter"/>
    <property type="match status" value="1"/>
</dbReference>
<feature type="transmembrane region" description="Helical" evidence="10">
    <location>
        <begin position="457"/>
        <end position="475"/>
    </location>
</feature>
<feature type="region of interest" description="Disordered" evidence="9">
    <location>
        <begin position="1"/>
        <end position="66"/>
    </location>
</feature>
<evidence type="ECO:0000256" key="1">
    <source>
        <dbReference type="ARBA" id="ARBA00004651"/>
    </source>
</evidence>
<dbReference type="InterPro" id="IPR020846">
    <property type="entry name" value="MFS_dom"/>
</dbReference>
<evidence type="ECO:0000313" key="13">
    <source>
        <dbReference type="Proteomes" id="UP000316270"/>
    </source>
</evidence>
<feature type="transmembrane region" description="Helical" evidence="10">
    <location>
        <begin position="183"/>
        <end position="204"/>
    </location>
</feature>
<feature type="transmembrane region" description="Helical" evidence="10">
    <location>
        <begin position="788"/>
        <end position="808"/>
    </location>
</feature>
<dbReference type="Pfam" id="PF07690">
    <property type="entry name" value="MFS_1"/>
    <property type="match status" value="1"/>
</dbReference>
<feature type="transmembrane region" description="Helical" evidence="10">
    <location>
        <begin position="617"/>
        <end position="640"/>
    </location>
</feature>
<keyword evidence="6 10" id="KW-0472">Membrane</keyword>
<evidence type="ECO:0000259" key="11">
    <source>
        <dbReference type="PROSITE" id="PS50850"/>
    </source>
</evidence>
<feature type="transmembrane region" description="Helical" evidence="10">
    <location>
        <begin position="699"/>
        <end position="717"/>
    </location>
</feature>
<evidence type="ECO:0000256" key="4">
    <source>
        <dbReference type="ARBA" id="ARBA00022692"/>
    </source>
</evidence>
<keyword evidence="2" id="KW-0813">Transport</keyword>
<dbReference type="Pfam" id="PF02537">
    <property type="entry name" value="CRCB"/>
    <property type="match status" value="2"/>
</dbReference>
<dbReference type="InterPro" id="IPR003691">
    <property type="entry name" value="FluC"/>
</dbReference>
<evidence type="ECO:0000256" key="3">
    <source>
        <dbReference type="ARBA" id="ARBA00022475"/>
    </source>
</evidence>
<feature type="transmembrane region" description="Helical" evidence="10">
    <location>
        <begin position="495"/>
        <end position="513"/>
    </location>
</feature>
<gene>
    <name evidence="12" type="ORF">FKW77_006268</name>
</gene>
<evidence type="ECO:0000256" key="7">
    <source>
        <dbReference type="ARBA" id="ARBA00035120"/>
    </source>
</evidence>
<organism evidence="12 13">
    <name type="scientific">Venturia effusa</name>
    <dbReference type="NCBI Taxonomy" id="50376"/>
    <lineage>
        <taxon>Eukaryota</taxon>
        <taxon>Fungi</taxon>
        <taxon>Dikarya</taxon>
        <taxon>Ascomycota</taxon>
        <taxon>Pezizomycotina</taxon>
        <taxon>Dothideomycetes</taxon>
        <taxon>Pleosporomycetidae</taxon>
        <taxon>Venturiales</taxon>
        <taxon>Venturiaceae</taxon>
        <taxon>Venturia</taxon>
    </lineage>
</organism>
<feature type="transmembrane region" description="Helical" evidence="10">
    <location>
        <begin position="278"/>
        <end position="296"/>
    </location>
</feature>
<feature type="transmembrane region" description="Helical" evidence="10">
    <location>
        <begin position="117"/>
        <end position="137"/>
    </location>
</feature>
<comment type="similarity">
    <text evidence="7">Belongs to the fluoride channel Fluc/FEX (TC 1.A.43) family.</text>
</comment>
<feature type="transmembrane region" description="Helical" evidence="10">
    <location>
        <begin position="761"/>
        <end position="782"/>
    </location>
</feature>
<dbReference type="Proteomes" id="UP000316270">
    <property type="component" value="Chromosome 2"/>
</dbReference>
<proteinExistence type="inferred from homology"/>
<feature type="transmembrane region" description="Helical" evidence="10">
    <location>
        <begin position="737"/>
        <end position="754"/>
    </location>
</feature>
<evidence type="ECO:0000256" key="6">
    <source>
        <dbReference type="ARBA" id="ARBA00023136"/>
    </source>
</evidence>
<keyword evidence="13" id="KW-1185">Reference proteome</keyword>
<feature type="compositionally biased region" description="Basic and acidic residues" evidence="9">
    <location>
        <begin position="48"/>
        <end position="66"/>
    </location>
</feature>
<evidence type="ECO:0000313" key="12">
    <source>
        <dbReference type="EMBL" id="QDS68817.1"/>
    </source>
</evidence>
<comment type="subcellular location">
    <subcellularLocation>
        <location evidence="1">Cell membrane</location>
        <topology evidence="1">Multi-pass membrane protein</topology>
    </subcellularLocation>
</comment>
<accession>A0A517KZK9</accession>
<dbReference type="PANTHER" id="PTHR43791:SF47">
    <property type="entry name" value="MAJOR FACILITATOR SUPERFAMILY (MFS) PROFILE DOMAIN-CONTAINING PROTEIN-RELATED"/>
    <property type="match status" value="1"/>
</dbReference>
<feature type="transmembrane region" description="Helical" evidence="10">
    <location>
        <begin position="227"/>
        <end position="257"/>
    </location>
</feature>
<feature type="transmembrane region" description="Helical" evidence="10">
    <location>
        <begin position="587"/>
        <end position="605"/>
    </location>
</feature>
<reference evidence="12 13" key="1">
    <citation type="submission" date="2019-07" db="EMBL/GenBank/DDBJ databases">
        <title>Finished genome of Venturia effusa.</title>
        <authorList>
            <person name="Young C.A."/>
            <person name="Cox M.P."/>
            <person name="Ganley A.R.D."/>
            <person name="David W.J."/>
        </authorList>
    </citation>
    <scope>NUCLEOTIDE SEQUENCE [LARGE SCALE GENOMIC DNA]</scope>
    <source>
        <strain evidence="13">albino</strain>
    </source>
</reference>
<dbReference type="AlphaFoldDB" id="A0A517KZK9"/>
<dbReference type="GO" id="GO:0022857">
    <property type="term" value="F:transmembrane transporter activity"/>
    <property type="evidence" value="ECO:0007669"/>
    <property type="project" value="InterPro"/>
</dbReference>
<feature type="compositionally biased region" description="Basic and acidic residues" evidence="9">
    <location>
        <begin position="8"/>
        <end position="38"/>
    </location>
</feature>
<dbReference type="OrthoDB" id="409792at2759"/>
<feature type="domain" description="Major facilitator superfamily (MFS) profile" evidence="11">
    <location>
        <begin position="457"/>
        <end position="898"/>
    </location>
</feature>
<evidence type="ECO:0000256" key="2">
    <source>
        <dbReference type="ARBA" id="ARBA00022448"/>
    </source>
</evidence>
<evidence type="ECO:0000256" key="10">
    <source>
        <dbReference type="SAM" id="Phobius"/>
    </source>
</evidence>
<evidence type="ECO:0000256" key="8">
    <source>
        <dbReference type="ARBA" id="ARBA00035585"/>
    </source>
</evidence>
<feature type="transmembrane region" description="Helical" evidence="10">
    <location>
        <begin position="820"/>
        <end position="837"/>
    </location>
</feature>
<protein>
    <recommendedName>
        <fullName evidence="11">Major facilitator superfamily (MFS) profile domain-containing protein</fullName>
    </recommendedName>
</protein>
<feature type="transmembrane region" description="Helical" evidence="10">
    <location>
        <begin position="88"/>
        <end position="111"/>
    </location>
</feature>
<dbReference type="InterPro" id="IPR036259">
    <property type="entry name" value="MFS_trans_sf"/>
</dbReference>
<feature type="transmembrane region" description="Helical" evidence="10">
    <location>
        <begin position="554"/>
        <end position="575"/>
    </location>
</feature>
<dbReference type="Gene3D" id="1.20.1250.20">
    <property type="entry name" value="MFS general substrate transporter like domains"/>
    <property type="match status" value="2"/>
</dbReference>
<dbReference type="PANTHER" id="PTHR43791">
    <property type="entry name" value="PERMEASE-RELATED"/>
    <property type="match status" value="1"/>
</dbReference>
<comment type="catalytic activity">
    <reaction evidence="8">
        <text>fluoride(in) = fluoride(out)</text>
        <dbReference type="Rhea" id="RHEA:76159"/>
        <dbReference type="ChEBI" id="CHEBI:17051"/>
    </reaction>
    <physiologicalReaction direction="left-to-right" evidence="8">
        <dbReference type="Rhea" id="RHEA:76160"/>
    </physiologicalReaction>
</comment>
<dbReference type="FunFam" id="1.20.1250.20:FF:000013">
    <property type="entry name" value="MFS general substrate transporter"/>
    <property type="match status" value="1"/>
</dbReference>
<keyword evidence="4 10" id="KW-0812">Transmembrane</keyword>
<name>A0A517KZK9_9PEZI</name>
<dbReference type="GO" id="GO:0005886">
    <property type="term" value="C:plasma membrane"/>
    <property type="evidence" value="ECO:0007669"/>
    <property type="project" value="UniProtKB-SubCell"/>
</dbReference>
<evidence type="ECO:0000256" key="9">
    <source>
        <dbReference type="SAM" id="MobiDB-lite"/>
    </source>
</evidence>
<keyword evidence="3" id="KW-1003">Cell membrane</keyword>
<sequence length="898" mass="99379">MSSTAVQPHDEDEKTTDQVKSPEDEADKSAPDGYKDLNEVAGPPPNQNHEEQQWTHRESLEERRSQRLRNEKGYALGNQKSKHMLTQLYTISYLILFAIFGTLARLGVQWITNYPNAPVIISGLWANVGGSVIMGFLQQDRAIFEPIRGPHLLYALEDPEKFSGEAEKRPLPQKEDLKRKKTLPLYIGLSVGFCGSFTSFSSFIRDAFLALSNDLSGKNVGHLSRNAGWSVCAVLAVLILEIGLSLTALSFGAHIAIATTPTLARIPKLHTHRFLDPLAVFLGLGCWLGAILLAIWPPRNKWRGEVVFALVFAPLGCLIRFYLSLKLNSKIAKFPLGTFAANVLGTIVLGMCYDLQHAGAGVADIVGCQVLQGIQDGFCGCLTTVSTWVAELKALRKHHAYSYGCTSVAALKVAHGGVDHGIDVAAILEERNHNPTQPTEREDKETRRIIRKIDIRLLPVLAVIYSFALIDRVNLPNARIAGMDEDLGMSIGNRYSLVSMIFFVPYTIFQFPANIAIRKLGAAVWLSFLVVLWGCVSIGMGFTKEWTQLLGCRVILGVLEAGYYPGCIFLLSCWYCRFEVQKRFSAFYLLALLASGFSSILAYGIMQMKGVGGLNGWRWIFIIEGIVTVALGILGFIAIIDFPDKAAKPGLIVRKPFLTIDEAAIILARVDRDRGDAVVDELTARVILHHLKDWKIWEYAWLYFLNNIVTYSFAYFLPIILRSGMGYSVAMSQVLSFPPYVLAAIWMFTTAYIADRTHKRGLVIIFNCLWALIGVAMMAFLARPRDRYAGVFLGIAGINSNIPTLLSYMHNNIVGQSKRALASALLIGGGACGGITASNIFRQQDAPDYIPALVVVICTQGLSVLHVLKNFYVYSRSNKRADRGEIVIEGQEGFRHTL</sequence>
<dbReference type="EMBL" id="CP042186">
    <property type="protein sequence ID" value="QDS68817.1"/>
    <property type="molecule type" value="Genomic_DNA"/>
</dbReference>
<feature type="transmembrane region" description="Helical" evidence="10">
    <location>
        <begin position="849"/>
        <end position="868"/>
    </location>
</feature>
<feature type="transmembrane region" description="Helical" evidence="10">
    <location>
        <begin position="520"/>
        <end position="542"/>
    </location>
</feature>
<dbReference type="InterPro" id="IPR011701">
    <property type="entry name" value="MFS"/>
</dbReference>
<keyword evidence="5 10" id="KW-1133">Transmembrane helix</keyword>
<dbReference type="FunFam" id="1.20.1250.20:FF:000018">
    <property type="entry name" value="MFS transporter permease"/>
    <property type="match status" value="1"/>
</dbReference>
<feature type="transmembrane region" description="Helical" evidence="10">
    <location>
        <begin position="302"/>
        <end position="323"/>
    </location>
</feature>
<evidence type="ECO:0000256" key="5">
    <source>
        <dbReference type="ARBA" id="ARBA00022989"/>
    </source>
</evidence>
<dbReference type="PROSITE" id="PS50850">
    <property type="entry name" value="MFS"/>
    <property type="match status" value="1"/>
</dbReference>